<keyword evidence="2" id="KW-1185">Reference proteome</keyword>
<reference evidence="1 2" key="1">
    <citation type="submission" date="2015-04" db="EMBL/GenBank/DDBJ databases">
        <authorList>
            <person name="Syromyatnikov M.Y."/>
            <person name="Popov V.N."/>
        </authorList>
    </citation>
    <scope>NUCLEOTIDE SEQUENCE [LARGE SCALE GENOMIC DNA]</scope>
</reference>
<gene>
    <name evidence="1" type="ORF">CLUMA_CG012709</name>
</gene>
<organism evidence="1 2">
    <name type="scientific">Clunio marinus</name>
    <dbReference type="NCBI Taxonomy" id="568069"/>
    <lineage>
        <taxon>Eukaryota</taxon>
        <taxon>Metazoa</taxon>
        <taxon>Ecdysozoa</taxon>
        <taxon>Arthropoda</taxon>
        <taxon>Hexapoda</taxon>
        <taxon>Insecta</taxon>
        <taxon>Pterygota</taxon>
        <taxon>Neoptera</taxon>
        <taxon>Endopterygota</taxon>
        <taxon>Diptera</taxon>
        <taxon>Nematocera</taxon>
        <taxon>Chironomoidea</taxon>
        <taxon>Chironomidae</taxon>
        <taxon>Clunio</taxon>
    </lineage>
</organism>
<name>A0A1J1III7_9DIPT</name>
<sequence length="88" mass="9380">MCKLEVIVLIAHKSGSPIVATIYGLSTPAFASYGAAKIFSTPPDFKFVENEVDGIRCIVEYITDPVNGLNAAVHKKATVAKPVAKKAF</sequence>
<proteinExistence type="predicted"/>
<dbReference type="EMBL" id="CVRI01000050">
    <property type="protein sequence ID" value="CRK99356.1"/>
    <property type="molecule type" value="Genomic_DNA"/>
</dbReference>
<protein>
    <submittedName>
        <fullName evidence="1">CLUMA_CG012709, isoform A</fullName>
    </submittedName>
</protein>
<evidence type="ECO:0000313" key="2">
    <source>
        <dbReference type="Proteomes" id="UP000183832"/>
    </source>
</evidence>
<evidence type="ECO:0000313" key="1">
    <source>
        <dbReference type="EMBL" id="CRK99356.1"/>
    </source>
</evidence>
<dbReference type="AlphaFoldDB" id="A0A1J1III7"/>
<accession>A0A1J1III7</accession>
<dbReference type="Proteomes" id="UP000183832">
    <property type="component" value="Unassembled WGS sequence"/>
</dbReference>